<dbReference type="GO" id="GO:0009380">
    <property type="term" value="C:excinuclease repair complex"/>
    <property type="evidence" value="ECO:0007669"/>
    <property type="project" value="InterPro"/>
</dbReference>
<dbReference type="GO" id="GO:0009381">
    <property type="term" value="F:excinuclease ABC activity"/>
    <property type="evidence" value="ECO:0007669"/>
    <property type="project" value="UniProtKB-UniRule"/>
</dbReference>
<gene>
    <name evidence="12" type="primary">uvrB</name>
    <name evidence="17" type="ORF">A2968_02715</name>
</gene>
<evidence type="ECO:0000256" key="8">
    <source>
        <dbReference type="ARBA" id="ARBA00022881"/>
    </source>
</evidence>
<dbReference type="HAMAP" id="MF_00204">
    <property type="entry name" value="UvrB"/>
    <property type="match status" value="1"/>
</dbReference>
<dbReference type="Pfam" id="PF17757">
    <property type="entry name" value="UvrB_inter"/>
    <property type="match status" value="1"/>
</dbReference>
<dbReference type="GO" id="GO:0006289">
    <property type="term" value="P:nucleotide-excision repair"/>
    <property type="evidence" value="ECO:0007669"/>
    <property type="project" value="UniProtKB-UniRule"/>
</dbReference>
<evidence type="ECO:0000256" key="3">
    <source>
        <dbReference type="ARBA" id="ARBA00022490"/>
    </source>
</evidence>
<dbReference type="InterPro" id="IPR001650">
    <property type="entry name" value="Helicase_C-like"/>
</dbReference>
<evidence type="ECO:0000259" key="15">
    <source>
        <dbReference type="PROSITE" id="PS51192"/>
    </source>
</evidence>
<comment type="domain">
    <text evidence="12">The beta-hairpin motif is involved in DNA binding.</text>
</comment>
<evidence type="ECO:0000256" key="10">
    <source>
        <dbReference type="ARBA" id="ARBA00026033"/>
    </source>
</evidence>
<name>A0A1F6B947_9BACT</name>
<dbReference type="SMART" id="SM00490">
    <property type="entry name" value="HELICc"/>
    <property type="match status" value="1"/>
</dbReference>
<dbReference type="InterPro" id="IPR001943">
    <property type="entry name" value="UVR_dom"/>
</dbReference>
<dbReference type="InterPro" id="IPR036876">
    <property type="entry name" value="UVR_dom_sf"/>
</dbReference>
<evidence type="ECO:0000259" key="14">
    <source>
        <dbReference type="PROSITE" id="PS50151"/>
    </source>
</evidence>
<evidence type="ECO:0000256" key="4">
    <source>
        <dbReference type="ARBA" id="ARBA00022741"/>
    </source>
</evidence>
<comment type="subunit">
    <text evidence="10 12 13">Forms a heterotetramer with UvrA during the search for lesions. Interacts with UvrC in an incision complex.</text>
</comment>
<proteinExistence type="inferred from homology"/>
<dbReference type="GO" id="GO:0009432">
    <property type="term" value="P:SOS response"/>
    <property type="evidence" value="ECO:0007669"/>
    <property type="project" value="UniProtKB-UniRule"/>
</dbReference>
<dbReference type="AlphaFoldDB" id="A0A1F6B947"/>
<organism evidence="17 18">
    <name type="scientific">Candidatus Gottesmanbacteria bacterium RIFCSPLOWO2_01_FULL_42_22</name>
    <dbReference type="NCBI Taxonomy" id="1798391"/>
    <lineage>
        <taxon>Bacteria</taxon>
        <taxon>Candidatus Gottesmaniibacteriota</taxon>
    </lineage>
</organism>
<evidence type="ECO:0000256" key="7">
    <source>
        <dbReference type="ARBA" id="ARBA00022840"/>
    </source>
</evidence>
<dbReference type="SMART" id="SM00487">
    <property type="entry name" value="DEXDc"/>
    <property type="match status" value="1"/>
</dbReference>
<evidence type="ECO:0000256" key="13">
    <source>
        <dbReference type="RuleBase" id="RU003587"/>
    </source>
</evidence>
<feature type="domain" description="Helicase ATP-binding" evidence="15">
    <location>
        <begin position="24"/>
        <end position="181"/>
    </location>
</feature>
<dbReference type="NCBIfam" id="TIGR00631">
    <property type="entry name" value="uvrb"/>
    <property type="match status" value="1"/>
</dbReference>
<dbReference type="InterPro" id="IPR041471">
    <property type="entry name" value="UvrB_inter"/>
</dbReference>
<dbReference type="PANTHER" id="PTHR24029:SF0">
    <property type="entry name" value="UVRABC SYSTEM PROTEIN B"/>
    <property type="match status" value="1"/>
</dbReference>
<dbReference type="InterPro" id="IPR024759">
    <property type="entry name" value="UvrB_YAD/RRR_dom"/>
</dbReference>
<dbReference type="InterPro" id="IPR004807">
    <property type="entry name" value="UvrB"/>
</dbReference>
<dbReference type="Pfam" id="PF12344">
    <property type="entry name" value="UvrB"/>
    <property type="match status" value="1"/>
</dbReference>
<dbReference type="CDD" id="cd17916">
    <property type="entry name" value="DEXHc_UvrB"/>
    <property type="match status" value="1"/>
</dbReference>
<evidence type="ECO:0000256" key="5">
    <source>
        <dbReference type="ARBA" id="ARBA00022763"/>
    </source>
</evidence>
<dbReference type="GO" id="GO:0003677">
    <property type="term" value="F:DNA binding"/>
    <property type="evidence" value="ECO:0007669"/>
    <property type="project" value="UniProtKB-UniRule"/>
</dbReference>
<keyword evidence="7 12" id="KW-0067">ATP-binding</keyword>
<feature type="domain" description="UVR" evidence="14">
    <location>
        <begin position="661"/>
        <end position="696"/>
    </location>
</feature>
<feature type="binding site" evidence="12">
    <location>
        <begin position="37"/>
        <end position="44"/>
    </location>
    <ligand>
        <name>ATP</name>
        <dbReference type="ChEBI" id="CHEBI:30616"/>
    </ligand>
</feature>
<evidence type="ECO:0000313" key="18">
    <source>
        <dbReference type="Proteomes" id="UP000176228"/>
    </source>
</evidence>
<dbReference type="PROSITE" id="PS51192">
    <property type="entry name" value="HELICASE_ATP_BIND_1"/>
    <property type="match status" value="1"/>
</dbReference>
<dbReference type="Proteomes" id="UP000176228">
    <property type="component" value="Unassembled WGS sequence"/>
</dbReference>
<comment type="subcellular location">
    <subcellularLocation>
        <location evidence="1 12 13">Cytoplasm</location>
    </subcellularLocation>
</comment>
<keyword evidence="12 13" id="KW-0742">SOS response</keyword>
<keyword evidence="3 12" id="KW-0963">Cytoplasm</keyword>
<sequence>MKFKLKSPFKPTGDQPSAIEQLTKGREMGLSSQVLLGVTGSGKTFTMAKVIEKVNRPTLVISHNKTLAAQLYQEFHEFFPDNAVSYFVSYYDYYQPEAYIPQSDTYIEKETQINEEIDKLRLAATTNLLTRPDTIVVASVSCIYSLGNPAEYGKFILELAGGASISREAIMRRLVDLQYQRSDFGFQRSTFRVRGENIDVFLAYEPFAVRIRHDSRKISAIQRIDPLTGKILAVTEKEVIYPAKHYLTETFNQKSIFQTIRNDLERRVKEFKDRGKLLEAHRLNQKVNYDLEMIAEMGYVNGIENYSRYFDNRRPGEPPYTLLDYFLKPYKKNWLLIIDESHMTVPQIRGMYHGDRSRKNVLIDFGFRLPSALDNRPLTFEEFSNRIPQTVFVSATPADWEIEQAKISGKKSAIKGSGIAEQLIRPTGITDPKIQIRKTQGQIIDLIAEILKRKKLKERVLVTTLTKRMAEDLSEYLDTRKYRDMKKYKNLSDEETPRVAYLHSDIETLERSDLLDDLRLGKYDCLVGINLLREGLDLPEVSLVAILDADKEGFLRSQTSLIQTMGRASRHIKGEVIMYADRITGSMKRAINEINRRRKIQEEYNRMNKIKITQILKPIRAKLVDRIKEKDDLDTLFNQDKERLEKYLAITKDELTPYDAGKLITRLEKEMKTAAASLDFELAAAIRDKIRDIKNISEE</sequence>
<keyword evidence="6 12" id="KW-0228">DNA excision</keyword>
<dbReference type="GO" id="GO:0005737">
    <property type="term" value="C:cytoplasm"/>
    <property type="evidence" value="ECO:0007669"/>
    <property type="project" value="UniProtKB-SubCell"/>
</dbReference>
<keyword evidence="4 12" id="KW-0547">Nucleotide-binding</keyword>
<dbReference type="Gene3D" id="3.40.50.300">
    <property type="entry name" value="P-loop containing nucleotide triphosphate hydrolases"/>
    <property type="match status" value="3"/>
</dbReference>
<dbReference type="InterPro" id="IPR006935">
    <property type="entry name" value="Helicase/UvrB_N"/>
</dbReference>
<evidence type="ECO:0000256" key="6">
    <source>
        <dbReference type="ARBA" id="ARBA00022769"/>
    </source>
</evidence>
<evidence type="ECO:0000259" key="16">
    <source>
        <dbReference type="PROSITE" id="PS51194"/>
    </source>
</evidence>
<evidence type="ECO:0000256" key="9">
    <source>
        <dbReference type="ARBA" id="ARBA00023204"/>
    </source>
</evidence>
<dbReference type="SUPFAM" id="SSF52540">
    <property type="entry name" value="P-loop containing nucleoside triphosphate hydrolases"/>
    <property type="match status" value="2"/>
</dbReference>
<feature type="domain" description="Helicase C-terminal" evidence="16">
    <location>
        <begin position="442"/>
        <end position="619"/>
    </location>
</feature>
<dbReference type="InterPro" id="IPR027417">
    <property type="entry name" value="P-loop_NTPase"/>
</dbReference>
<dbReference type="GO" id="GO:0016887">
    <property type="term" value="F:ATP hydrolysis activity"/>
    <property type="evidence" value="ECO:0007669"/>
    <property type="project" value="InterPro"/>
</dbReference>
<dbReference type="InterPro" id="IPR014001">
    <property type="entry name" value="Helicase_ATP-bd"/>
</dbReference>
<comment type="caution">
    <text evidence="17">The sequence shown here is derived from an EMBL/GenBank/DDBJ whole genome shotgun (WGS) entry which is preliminary data.</text>
</comment>
<dbReference type="Pfam" id="PF02151">
    <property type="entry name" value="UVR"/>
    <property type="match status" value="1"/>
</dbReference>
<dbReference type="PANTHER" id="PTHR24029">
    <property type="entry name" value="UVRABC SYSTEM PROTEIN B"/>
    <property type="match status" value="1"/>
</dbReference>
<evidence type="ECO:0000256" key="11">
    <source>
        <dbReference type="ARBA" id="ARBA00029504"/>
    </source>
</evidence>
<keyword evidence="5 12" id="KW-0227">DNA damage</keyword>
<keyword evidence="8 12" id="KW-0267">Excision nuclease</keyword>
<dbReference type="GO" id="GO:0005524">
    <property type="term" value="F:ATP binding"/>
    <property type="evidence" value="ECO:0007669"/>
    <property type="project" value="UniProtKB-UniRule"/>
</dbReference>
<dbReference type="STRING" id="1798391.A2968_02715"/>
<dbReference type="Pfam" id="PF04851">
    <property type="entry name" value="ResIII"/>
    <property type="match status" value="1"/>
</dbReference>
<comment type="similarity">
    <text evidence="2 12 13">Belongs to the UvrB family.</text>
</comment>
<comment type="function">
    <text evidence="12">The UvrABC repair system catalyzes the recognition and processing of DNA lesions. A damage recognition complex composed of 2 UvrA and 2 UvrB subunits scans DNA for abnormalities. Upon binding of the UvrA(2)B(2) complex to a putative damaged site, the DNA wraps around one UvrB monomer. DNA wrap is dependent on ATP binding by UvrB and probably causes local melting of the DNA helix, facilitating insertion of UvrB beta-hairpin between the DNA strands. Then UvrB probes one DNA strand for the presence of a lesion. If a lesion is found the UvrA subunits dissociate and the UvrB-DNA preincision complex is formed. This complex is subsequently bound by UvrC and the second UvrB is released. If no lesion is found, the DNA wraps around the other UvrB subunit that will check the other stand for damage.</text>
</comment>
<dbReference type="Pfam" id="PF00271">
    <property type="entry name" value="Helicase_C"/>
    <property type="match status" value="1"/>
</dbReference>
<reference evidence="17 18" key="1">
    <citation type="journal article" date="2016" name="Nat. Commun.">
        <title>Thousands of microbial genomes shed light on interconnected biogeochemical processes in an aquifer system.</title>
        <authorList>
            <person name="Anantharaman K."/>
            <person name="Brown C.T."/>
            <person name="Hug L.A."/>
            <person name="Sharon I."/>
            <person name="Castelle C.J."/>
            <person name="Probst A.J."/>
            <person name="Thomas B.C."/>
            <person name="Singh A."/>
            <person name="Wilkins M.J."/>
            <person name="Karaoz U."/>
            <person name="Brodie E.L."/>
            <person name="Williams K.H."/>
            <person name="Hubbard S.S."/>
            <person name="Banfield J.F."/>
        </authorList>
    </citation>
    <scope>NUCLEOTIDE SEQUENCE [LARGE SCALE GENOMIC DNA]</scope>
</reference>
<dbReference type="EMBL" id="MFJU01000040">
    <property type="protein sequence ID" value="OGG33456.1"/>
    <property type="molecule type" value="Genomic_DNA"/>
</dbReference>
<dbReference type="SUPFAM" id="SSF46600">
    <property type="entry name" value="C-terminal UvrC-binding domain of UvrB"/>
    <property type="match status" value="1"/>
</dbReference>
<dbReference type="PROSITE" id="PS51194">
    <property type="entry name" value="HELICASE_CTER"/>
    <property type="match status" value="1"/>
</dbReference>
<feature type="short sequence motif" description="Beta-hairpin" evidence="12">
    <location>
        <begin position="90"/>
        <end position="113"/>
    </location>
</feature>
<dbReference type="NCBIfam" id="NF003673">
    <property type="entry name" value="PRK05298.1"/>
    <property type="match status" value="1"/>
</dbReference>
<evidence type="ECO:0000313" key="17">
    <source>
        <dbReference type="EMBL" id="OGG33456.1"/>
    </source>
</evidence>
<protein>
    <recommendedName>
        <fullName evidence="11 12">UvrABC system protein B</fullName>
        <shortName evidence="12">Protein UvrB</shortName>
    </recommendedName>
    <alternativeName>
        <fullName evidence="12">Excinuclease ABC subunit B</fullName>
    </alternativeName>
</protein>
<dbReference type="Gene3D" id="4.10.860.10">
    <property type="entry name" value="UVR domain"/>
    <property type="match status" value="1"/>
</dbReference>
<evidence type="ECO:0000256" key="1">
    <source>
        <dbReference type="ARBA" id="ARBA00004496"/>
    </source>
</evidence>
<dbReference type="PROSITE" id="PS50151">
    <property type="entry name" value="UVR"/>
    <property type="match status" value="1"/>
</dbReference>
<accession>A0A1F6B947</accession>
<evidence type="ECO:0000256" key="12">
    <source>
        <dbReference type="HAMAP-Rule" id="MF_00204"/>
    </source>
</evidence>
<evidence type="ECO:0000256" key="2">
    <source>
        <dbReference type="ARBA" id="ARBA00008533"/>
    </source>
</evidence>
<keyword evidence="9 12" id="KW-0234">DNA repair</keyword>